<name>A0A381QXR1_9ZZZZ</name>
<dbReference type="PANTHER" id="PTHR43739">
    <property type="entry name" value="XYLOGLUCANASE (EUROFUNG)"/>
    <property type="match status" value="1"/>
</dbReference>
<sequence>MTTGNHDTYVYAGAETSGIYRMSPGSGQWEELTNGLPADPLVAGIVIHPDDPEVIYTGTQDGPYRSTNRGDSWERLDYPKTGAPPWTFMFRPGDPSVMYLGTAPGEIYRSTNGGDSWQQITKNMGSAEISMAFPTRVIALCADPNFPDEMYAALEVAGVIRSSDGGDTWEEISGTLAPSEDTLDLHGAQCSAAMPHTVFITTRQGPFIGPDRGEDWIPVEFGNFSEITYTRDLKAAPHDPNMLYVSIGAAARSTQGALYRSRDLFKTFEQVDRSIAPNSTMMTVAVDPRAPSRVFCNSRDGQVFGSVDDGATWTTTNLPEKAKEVRALAAG</sequence>
<dbReference type="InterPro" id="IPR052025">
    <property type="entry name" value="Xyloglucanase_GH74"/>
</dbReference>
<dbReference type="SUPFAM" id="SSF110296">
    <property type="entry name" value="Oligoxyloglucan reducing end-specific cellobiohydrolase"/>
    <property type="match status" value="1"/>
</dbReference>
<reference evidence="2" key="1">
    <citation type="submission" date="2018-05" db="EMBL/GenBank/DDBJ databases">
        <authorList>
            <person name="Lanie J.A."/>
            <person name="Ng W.-L."/>
            <person name="Kazmierczak K.M."/>
            <person name="Andrzejewski T.M."/>
            <person name="Davidsen T.M."/>
            <person name="Wayne K.J."/>
            <person name="Tettelin H."/>
            <person name="Glass J.I."/>
            <person name="Rusch D."/>
            <person name="Podicherti R."/>
            <person name="Tsui H.-C.T."/>
            <person name="Winkler M.E."/>
        </authorList>
    </citation>
    <scope>NUCLEOTIDE SEQUENCE</scope>
</reference>
<protein>
    <recommendedName>
        <fullName evidence="1">DUF6242 domain-containing protein</fullName>
    </recommendedName>
</protein>
<dbReference type="InterPro" id="IPR058667">
    <property type="entry name" value="DUF6242_C"/>
</dbReference>
<proteinExistence type="predicted"/>
<dbReference type="GO" id="GO:0010411">
    <property type="term" value="P:xyloglucan metabolic process"/>
    <property type="evidence" value="ECO:0007669"/>
    <property type="project" value="TreeGrafter"/>
</dbReference>
<evidence type="ECO:0000259" key="1">
    <source>
        <dbReference type="Pfam" id="PF25852"/>
    </source>
</evidence>
<dbReference type="Pfam" id="PF25852">
    <property type="entry name" value="DUF6242_C"/>
    <property type="match status" value="1"/>
</dbReference>
<dbReference type="AlphaFoldDB" id="A0A381QXR1"/>
<dbReference type="Gene3D" id="2.130.10.10">
    <property type="entry name" value="YVTN repeat-like/Quinoprotein amine dehydrogenase"/>
    <property type="match status" value="2"/>
</dbReference>
<evidence type="ECO:0000313" key="2">
    <source>
        <dbReference type="EMBL" id="SUZ83338.1"/>
    </source>
</evidence>
<dbReference type="EMBL" id="UINC01001546">
    <property type="protein sequence ID" value="SUZ83338.1"/>
    <property type="molecule type" value="Genomic_DNA"/>
</dbReference>
<dbReference type="PANTHER" id="PTHR43739:SF5">
    <property type="entry name" value="EXO-ALPHA-SIALIDASE"/>
    <property type="match status" value="1"/>
</dbReference>
<dbReference type="InterPro" id="IPR015943">
    <property type="entry name" value="WD40/YVTN_repeat-like_dom_sf"/>
</dbReference>
<organism evidence="2">
    <name type="scientific">marine metagenome</name>
    <dbReference type="NCBI Taxonomy" id="408172"/>
    <lineage>
        <taxon>unclassified sequences</taxon>
        <taxon>metagenomes</taxon>
        <taxon>ecological metagenomes</taxon>
    </lineage>
</organism>
<gene>
    <name evidence="2" type="ORF">METZ01_LOCUS36192</name>
</gene>
<accession>A0A381QXR1</accession>
<feature type="domain" description="DUF6242" evidence="1">
    <location>
        <begin position="5"/>
        <end position="263"/>
    </location>
</feature>